<dbReference type="GO" id="GO:0000182">
    <property type="term" value="F:rDNA binding"/>
    <property type="evidence" value="ECO:0007669"/>
    <property type="project" value="TreeGrafter"/>
</dbReference>
<name>A0A6G1I224_9PEZI</name>
<evidence type="ECO:0000256" key="1">
    <source>
        <dbReference type="ARBA" id="ARBA00004123"/>
    </source>
</evidence>
<feature type="compositionally biased region" description="Acidic residues" evidence="4">
    <location>
        <begin position="725"/>
        <end position="741"/>
    </location>
</feature>
<dbReference type="EMBL" id="ML996691">
    <property type="protein sequence ID" value="KAF2402330.1"/>
    <property type="molecule type" value="Genomic_DNA"/>
</dbReference>
<evidence type="ECO:0000256" key="3">
    <source>
        <dbReference type="ARBA" id="ARBA00023242"/>
    </source>
</evidence>
<dbReference type="PANTHER" id="PTHR13213">
    <property type="entry name" value="MYB-BINDING PROTEIN 1A FAMILY MEMBER"/>
    <property type="match status" value="1"/>
</dbReference>
<feature type="region of interest" description="Disordered" evidence="4">
    <location>
        <begin position="1"/>
        <end position="31"/>
    </location>
</feature>
<feature type="compositionally biased region" description="Acidic residues" evidence="4">
    <location>
        <begin position="801"/>
        <end position="814"/>
    </location>
</feature>
<sequence>MAPIKRERDVETNKPARDSGSSKRRRQYTEQDSRLAKIYANLADENHRTRIQAAKELVVELNPDKIDDGNVVDRALTRLIRGLCSGRKAARLGFSIALTEVVRQLYDGVHTEPKVSGAYSMSRLLELIEERTQPEGDVAGQERRDHLFGRLFALKSLEQSSILIEPDEPGELWSSYVDKVFTLALDVVWLRQECGSLLLNAITKLSKYPATRGGKYVERILNLMVQRGMSKTPEGVAIWLTAKAAFPDCQYPLGVWHKDDPLCTKETKTLSNILRQAGPQEEQVKTGTWQAKPGLAWKIVLEKVIARADKTSGPDVSKFQKFWVEVVDNGLFSQNSVPEKKLWGFQLFSDMLQSAPKWALASLFSRNLMRCLINHLGDDERTLHGAAQGALKHLVAQVKECPDLAPIIVRELMGEYGSPFFDRLTNTKTVENILKATDDASFEDIVGVLSDLTEQPPSEDAMKAQTCRTMLADLVLDVFRVRSKAAAGSKGLDKAPKWMRLVLEFFARFAYLVPREDEIQFEIVPITRKMFQIRLSSCLTHIFTLKPENPSDWASFVITKLHSPPGDWELTISADDVVVKKVEHAQNLFSKMVVRESKASDQRKPAFRALILAFSLTFLQLYAGDGDALLLLEDLESCYTSIIKGNGDDEAFTALIEILLSFLSNPSKLYRKVAEEVFTTFTPSVTKDSLQSLIDILETPETSAGQRELFANEEEEDRLSQLGSDVEEISDPEGASDVEDISDVEKASDVEMIDQVEAASATDDSDSNDDEDSNGSDEDSDDGELNRFNALLAETLKTDDTNAEGESSDEDMNDDQMMALDDQLANIFKQRKSQTQGNSKKEKKKTQEQMINFKTRVLDLLTIYVKREYENPLAVMLVLPLLRLMRTSTGPSYRLPSRASQVLNLYMNTNGRAKAAIRPENTGFDETKVWEYLREVHTEVKKPAAGPHAQACSRASLFFAKLIVAADRESYNKVVDLYAETQKDWFLKRNSPIQATFFTGWISWSVNVRCER</sequence>
<dbReference type="OrthoDB" id="342531at2759"/>
<evidence type="ECO:0000256" key="4">
    <source>
        <dbReference type="SAM" id="MobiDB-lite"/>
    </source>
</evidence>
<gene>
    <name evidence="5" type="ORF">EJ06DRAFT_528437</name>
</gene>
<keyword evidence="3" id="KW-0539">Nucleus</keyword>
<accession>A0A6G1I224</accession>
<evidence type="ECO:0000313" key="5">
    <source>
        <dbReference type="EMBL" id="KAF2402330.1"/>
    </source>
</evidence>
<evidence type="ECO:0008006" key="7">
    <source>
        <dbReference type="Google" id="ProtNLM"/>
    </source>
</evidence>
<proteinExistence type="inferred from homology"/>
<feature type="compositionally biased region" description="Acidic residues" evidence="4">
    <location>
        <begin position="763"/>
        <end position="783"/>
    </location>
</feature>
<comment type="subcellular location">
    <subcellularLocation>
        <location evidence="1">Nucleus</location>
    </subcellularLocation>
</comment>
<evidence type="ECO:0000256" key="2">
    <source>
        <dbReference type="ARBA" id="ARBA00006809"/>
    </source>
</evidence>
<dbReference type="InterPro" id="IPR007015">
    <property type="entry name" value="DNA_pol_V/MYBBP1A"/>
</dbReference>
<dbReference type="Proteomes" id="UP000799640">
    <property type="component" value="Unassembled WGS sequence"/>
</dbReference>
<dbReference type="InterPro" id="IPR016024">
    <property type="entry name" value="ARM-type_fold"/>
</dbReference>
<dbReference type="PANTHER" id="PTHR13213:SF2">
    <property type="entry name" value="MYB-BINDING PROTEIN 1A"/>
    <property type="match status" value="1"/>
</dbReference>
<feature type="region of interest" description="Disordered" evidence="4">
    <location>
        <begin position="758"/>
        <end position="814"/>
    </location>
</feature>
<dbReference type="AlphaFoldDB" id="A0A6G1I224"/>
<reference evidence="5" key="1">
    <citation type="journal article" date="2020" name="Stud. Mycol.">
        <title>101 Dothideomycetes genomes: a test case for predicting lifestyles and emergence of pathogens.</title>
        <authorList>
            <person name="Haridas S."/>
            <person name="Albert R."/>
            <person name="Binder M."/>
            <person name="Bloem J."/>
            <person name="Labutti K."/>
            <person name="Salamov A."/>
            <person name="Andreopoulos B."/>
            <person name="Baker S."/>
            <person name="Barry K."/>
            <person name="Bills G."/>
            <person name="Bluhm B."/>
            <person name="Cannon C."/>
            <person name="Castanera R."/>
            <person name="Culley D."/>
            <person name="Daum C."/>
            <person name="Ezra D."/>
            <person name="Gonzalez J."/>
            <person name="Henrissat B."/>
            <person name="Kuo A."/>
            <person name="Liang C."/>
            <person name="Lipzen A."/>
            <person name="Lutzoni F."/>
            <person name="Magnuson J."/>
            <person name="Mondo S."/>
            <person name="Nolan M."/>
            <person name="Ohm R."/>
            <person name="Pangilinan J."/>
            <person name="Park H.-J."/>
            <person name="Ramirez L."/>
            <person name="Alfaro M."/>
            <person name="Sun H."/>
            <person name="Tritt A."/>
            <person name="Yoshinaga Y."/>
            <person name="Zwiers L.-H."/>
            <person name="Turgeon B."/>
            <person name="Goodwin S."/>
            <person name="Spatafora J."/>
            <person name="Crous P."/>
            <person name="Grigoriev I."/>
        </authorList>
    </citation>
    <scope>NUCLEOTIDE SEQUENCE</scope>
    <source>
        <strain evidence="5">CBS 262.69</strain>
    </source>
</reference>
<protein>
    <recommendedName>
        <fullName evidence="7">DNA polymerase V</fullName>
    </recommendedName>
</protein>
<keyword evidence="6" id="KW-1185">Reference proteome</keyword>
<dbReference type="SUPFAM" id="SSF48371">
    <property type="entry name" value="ARM repeat"/>
    <property type="match status" value="1"/>
</dbReference>
<dbReference type="GO" id="GO:0006355">
    <property type="term" value="P:regulation of DNA-templated transcription"/>
    <property type="evidence" value="ECO:0007669"/>
    <property type="project" value="InterPro"/>
</dbReference>
<dbReference type="Pfam" id="PF04931">
    <property type="entry name" value="DNA_pol_phi"/>
    <property type="match status" value="1"/>
</dbReference>
<organism evidence="5 6">
    <name type="scientific">Trichodelitschia bisporula</name>
    <dbReference type="NCBI Taxonomy" id="703511"/>
    <lineage>
        <taxon>Eukaryota</taxon>
        <taxon>Fungi</taxon>
        <taxon>Dikarya</taxon>
        <taxon>Ascomycota</taxon>
        <taxon>Pezizomycotina</taxon>
        <taxon>Dothideomycetes</taxon>
        <taxon>Dothideomycetes incertae sedis</taxon>
        <taxon>Phaeotrichales</taxon>
        <taxon>Phaeotrichaceae</taxon>
        <taxon>Trichodelitschia</taxon>
    </lineage>
</organism>
<evidence type="ECO:0000313" key="6">
    <source>
        <dbReference type="Proteomes" id="UP000799640"/>
    </source>
</evidence>
<feature type="region of interest" description="Disordered" evidence="4">
    <location>
        <begin position="704"/>
        <end position="741"/>
    </location>
</feature>
<dbReference type="GO" id="GO:0005730">
    <property type="term" value="C:nucleolus"/>
    <property type="evidence" value="ECO:0007669"/>
    <property type="project" value="InterPro"/>
</dbReference>
<comment type="similarity">
    <text evidence="2">Belongs to the MYBBP1A family.</text>
</comment>